<dbReference type="InterPro" id="IPR051609">
    <property type="entry name" value="NmrA/Isoflavone_reductase-like"/>
</dbReference>
<dbReference type="SUPFAM" id="SSF51735">
    <property type="entry name" value="NAD(P)-binding Rossmann-fold domains"/>
    <property type="match status" value="1"/>
</dbReference>
<evidence type="ECO:0000256" key="1">
    <source>
        <dbReference type="ARBA" id="ARBA00022857"/>
    </source>
</evidence>
<accession>A0A8H5TEX6</accession>
<keyword evidence="5" id="KW-1185">Reference proteome</keyword>
<evidence type="ECO:0000313" key="4">
    <source>
        <dbReference type="EMBL" id="KAF5670944.1"/>
    </source>
</evidence>
<feature type="domain" description="NmrA-like" evidence="3">
    <location>
        <begin position="8"/>
        <end position="225"/>
    </location>
</feature>
<dbReference type="Gene3D" id="3.90.25.10">
    <property type="entry name" value="UDP-galactose 4-epimerase, domain 1"/>
    <property type="match status" value="1"/>
</dbReference>
<dbReference type="Gene3D" id="3.40.50.720">
    <property type="entry name" value="NAD(P)-binding Rossmann-like Domain"/>
    <property type="match status" value="1"/>
</dbReference>
<dbReference type="EMBL" id="JAAOAK010000356">
    <property type="protein sequence ID" value="KAF5670944.1"/>
    <property type="molecule type" value="Genomic_DNA"/>
</dbReference>
<keyword evidence="1" id="KW-0521">NADP</keyword>
<evidence type="ECO:0000259" key="3">
    <source>
        <dbReference type="Pfam" id="PF05368"/>
    </source>
</evidence>
<reference evidence="4 5" key="1">
    <citation type="submission" date="2020-05" db="EMBL/GenBank/DDBJ databases">
        <title>Identification and distribution of gene clusters putatively required for synthesis of sphingolipid metabolism inhibitors in phylogenetically diverse species of the filamentous fungus Fusarium.</title>
        <authorList>
            <person name="Kim H.-S."/>
            <person name="Busman M."/>
            <person name="Brown D.W."/>
            <person name="Divon H."/>
            <person name="Uhlig S."/>
            <person name="Proctor R.H."/>
        </authorList>
    </citation>
    <scope>NUCLEOTIDE SEQUENCE [LARGE SCALE GENOMIC DNA]</scope>
    <source>
        <strain evidence="4 5">NRRL 25311</strain>
    </source>
</reference>
<comment type="caution">
    <text evidence="4">The sequence shown here is derived from an EMBL/GenBank/DDBJ whole genome shotgun (WGS) entry which is preliminary data.</text>
</comment>
<dbReference type="GO" id="GO:0016491">
    <property type="term" value="F:oxidoreductase activity"/>
    <property type="evidence" value="ECO:0007669"/>
    <property type="project" value="UniProtKB-KW"/>
</dbReference>
<evidence type="ECO:0000313" key="5">
    <source>
        <dbReference type="Proteomes" id="UP000562682"/>
    </source>
</evidence>
<dbReference type="PANTHER" id="PTHR47706:SF1">
    <property type="entry name" value="CIPA-LIKE, PUTATIVE (AFU_ORTHOLOGUE AFUA_1G12460)-RELATED"/>
    <property type="match status" value="1"/>
</dbReference>
<proteinExistence type="predicted"/>
<dbReference type="InterPro" id="IPR045312">
    <property type="entry name" value="PCBER-like"/>
</dbReference>
<name>A0A8H5TEX6_9HYPO</name>
<dbReference type="CDD" id="cd05259">
    <property type="entry name" value="PCBER_SDR_a"/>
    <property type="match status" value="1"/>
</dbReference>
<dbReference type="Proteomes" id="UP000562682">
    <property type="component" value="Unassembled WGS sequence"/>
</dbReference>
<keyword evidence="2" id="KW-0560">Oxidoreductase</keyword>
<organism evidence="4 5">
    <name type="scientific">Fusarium denticulatum</name>
    <dbReference type="NCBI Taxonomy" id="48507"/>
    <lineage>
        <taxon>Eukaryota</taxon>
        <taxon>Fungi</taxon>
        <taxon>Dikarya</taxon>
        <taxon>Ascomycota</taxon>
        <taxon>Pezizomycotina</taxon>
        <taxon>Sordariomycetes</taxon>
        <taxon>Hypocreomycetidae</taxon>
        <taxon>Hypocreales</taxon>
        <taxon>Nectriaceae</taxon>
        <taxon>Fusarium</taxon>
        <taxon>Fusarium fujikuroi species complex</taxon>
    </lineage>
</organism>
<protein>
    <submittedName>
        <fullName evidence="4">Isoflavone reductase family</fullName>
    </submittedName>
</protein>
<dbReference type="InterPro" id="IPR036291">
    <property type="entry name" value="NAD(P)-bd_dom_sf"/>
</dbReference>
<dbReference type="PANTHER" id="PTHR47706">
    <property type="entry name" value="NMRA-LIKE FAMILY PROTEIN"/>
    <property type="match status" value="1"/>
</dbReference>
<dbReference type="AlphaFoldDB" id="A0A8H5TEX6"/>
<sequence length="303" mass="32754">MAQIFRNVALAGATGKVGSNILQALVERNCFNVTILARQESHAIPSGVIVKIVDFDSASSLVEALQGQDAVIDATSIPDPAVSIRLIDAAVAAGVARFIPSEFTADPNNAQARALPIFQGKAYVYGHLQKLSGDGKITWTAVSSGALLDCSLRTSFVNIDLVNKKVDLMNDGSIVFPWTLLSSVGQAVASILMQPTKTKNRVCFVSNIQKSQKDMAELAKEALGHEGWQEGRLDMDEVLQEAMSELQRGNFNFKVIGDIIRYSISAPGYVSFPEKDDSELLNIKTLDDAAIKQLIEEIATEKN</sequence>
<dbReference type="Pfam" id="PF05368">
    <property type="entry name" value="NmrA"/>
    <property type="match status" value="1"/>
</dbReference>
<dbReference type="InterPro" id="IPR008030">
    <property type="entry name" value="NmrA-like"/>
</dbReference>
<evidence type="ECO:0000256" key="2">
    <source>
        <dbReference type="ARBA" id="ARBA00023002"/>
    </source>
</evidence>
<gene>
    <name evidence="4" type="ORF">FDENT_11114</name>
</gene>